<dbReference type="RefSeq" id="WP_182842166.1">
    <property type="nucleotide sequence ID" value="NZ_BAAALP010000025.1"/>
</dbReference>
<dbReference type="InterPro" id="IPR002763">
    <property type="entry name" value="DUF72"/>
</dbReference>
<evidence type="ECO:0000313" key="1">
    <source>
        <dbReference type="EMBL" id="MBA8949800.1"/>
    </source>
</evidence>
<dbReference type="Pfam" id="PF01904">
    <property type="entry name" value="DUF72"/>
    <property type="match status" value="1"/>
</dbReference>
<dbReference type="Gene3D" id="3.20.20.410">
    <property type="entry name" value="Protein of unknown function UPF0759"/>
    <property type="match status" value="1"/>
</dbReference>
<dbReference type="EMBL" id="JACJIA010000001">
    <property type="protein sequence ID" value="MBA8949800.1"/>
    <property type="molecule type" value="Genomic_DNA"/>
</dbReference>
<dbReference type="Proteomes" id="UP000572680">
    <property type="component" value="Unassembled WGS sequence"/>
</dbReference>
<name>A0A7W3LKI8_ACTNM</name>
<sequence length="267" mass="30918">MPMMVGTSGWSYDDWVGGFYPKGVSKRRWLEHYAESFDTVENNSAFYYPVARRTFEGWRERLPDGFVMAVKASRELTHTRRLKDPRELVEGLVEAARGLGDRLGPILLQLPPRMRADPGRLDECLRCFPGDVRVAVEPRHDSWWTDEVRTVLERHGAALCWADMLDKPATPLWRTAGWAFVRLHEGTAEPWPMYDQEVVERWVDDIDRVWRKDEDVFVYFNNNPGGAAVHGAIHLARLARDRGWDVTRTPAGFPELQPASREWNTPW</sequence>
<keyword evidence="2" id="KW-1185">Reference proteome</keyword>
<proteinExistence type="predicted"/>
<gene>
    <name evidence="1" type="ORF">HNR61_001398</name>
</gene>
<dbReference type="SUPFAM" id="SSF117396">
    <property type="entry name" value="TM1631-like"/>
    <property type="match status" value="1"/>
</dbReference>
<reference evidence="1 2" key="1">
    <citation type="submission" date="2020-08" db="EMBL/GenBank/DDBJ databases">
        <title>Genomic Encyclopedia of Type Strains, Phase IV (KMG-IV): sequencing the most valuable type-strain genomes for metagenomic binning, comparative biology and taxonomic classification.</title>
        <authorList>
            <person name="Goeker M."/>
        </authorList>
    </citation>
    <scope>NUCLEOTIDE SEQUENCE [LARGE SCALE GENOMIC DNA]</scope>
    <source>
        <strain evidence="1 2">DSM 44197</strain>
    </source>
</reference>
<dbReference type="PANTHER" id="PTHR30348:SF4">
    <property type="entry name" value="DUF72 DOMAIN-CONTAINING PROTEIN"/>
    <property type="match status" value="1"/>
</dbReference>
<protein>
    <submittedName>
        <fullName evidence="1">Uncharacterized protein YecE (DUF72 family)</fullName>
    </submittedName>
</protein>
<evidence type="ECO:0000313" key="2">
    <source>
        <dbReference type="Proteomes" id="UP000572680"/>
    </source>
</evidence>
<comment type="caution">
    <text evidence="1">The sequence shown here is derived from an EMBL/GenBank/DDBJ whole genome shotgun (WGS) entry which is preliminary data.</text>
</comment>
<dbReference type="AlphaFoldDB" id="A0A7W3LKI8"/>
<accession>A0A7W3LKI8</accession>
<dbReference type="InterPro" id="IPR036520">
    <property type="entry name" value="UPF0759_sf"/>
</dbReference>
<dbReference type="PANTHER" id="PTHR30348">
    <property type="entry name" value="UNCHARACTERIZED PROTEIN YECE"/>
    <property type="match status" value="1"/>
</dbReference>
<organism evidence="1 2">
    <name type="scientific">Actinomadura namibiensis</name>
    <dbReference type="NCBI Taxonomy" id="182080"/>
    <lineage>
        <taxon>Bacteria</taxon>
        <taxon>Bacillati</taxon>
        <taxon>Actinomycetota</taxon>
        <taxon>Actinomycetes</taxon>
        <taxon>Streptosporangiales</taxon>
        <taxon>Thermomonosporaceae</taxon>
        <taxon>Actinomadura</taxon>
    </lineage>
</organism>